<evidence type="ECO:0000313" key="5">
    <source>
        <dbReference type="EnsemblPlants" id="Solyc03g034380.1.1.1"/>
    </source>
</evidence>
<evidence type="ECO:0000256" key="1">
    <source>
        <dbReference type="ARBA" id="ARBA00022448"/>
    </source>
</evidence>
<dbReference type="STRING" id="4081.A0A3Q7FIV4"/>
<dbReference type="Gene3D" id="1.10.110.10">
    <property type="entry name" value="Plant lipid-transfer and hydrophobic proteins"/>
    <property type="match status" value="1"/>
</dbReference>
<feature type="domain" description="Bifunctional inhibitor/plant lipid transfer protein/seed storage helical" evidence="4">
    <location>
        <begin position="31"/>
        <end position="100"/>
    </location>
</feature>
<evidence type="ECO:0000256" key="3">
    <source>
        <dbReference type="SAM" id="SignalP"/>
    </source>
</evidence>
<dbReference type="Proteomes" id="UP000004994">
    <property type="component" value="Chromosome 3"/>
</dbReference>
<dbReference type="Pfam" id="PF00234">
    <property type="entry name" value="Tryp_alpha_amyl"/>
    <property type="match status" value="1"/>
</dbReference>
<keyword evidence="3" id="KW-0732">Signal</keyword>
<organism evidence="5">
    <name type="scientific">Solanum lycopersicum</name>
    <name type="common">Tomato</name>
    <name type="synonym">Lycopersicon esculentum</name>
    <dbReference type="NCBI Taxonomy" id="4081"/>
    <lineage>
        <taxon>Eukaryota</taxon>
        <taxon>Viridiplantae</taxon>
        <taxon>Streptophyta</taxon>
        <taxon>Embryophyta</taxon>
        <taxon>Tracheophyta</taxon>
        <taxon>Spermatophyta</taxon>
        <taxon>Magnoliopsida</taxon>
        <taxon>eudicotyledons</taxon>
        <taxon>Gunneridae</taxon>
        <taxon>Pentapetalae</taxon>
        <taxon>asterids</taxon>
        <taxon>lamiids</taxon>
        <taxon>Solanales</taxon>
        <taxon>Solanaceae</taxon>
        <taxon>Solanoideae</taxon>
        <taxon>Solaneae</taxon>
        <taxon>Solanum</taxon>
        <taxon>Solanum subgen. Lycopersicon</taxon>
    </lineage>
</organism>
<reference evidence="5" key="2">
    <citation type="submission" date="2019-01" db="UniProtKB">
        <authorList>
            <consortium name="EnsemblPlants"/>
        </authorList>
    </citation>
    <scope>IDENTIFICATION</scope>
    <source>
        <strain evidence="5">cv. Heinz 1706</strain>
    </source>
</reference>
<dbReference type="OMA" id="CEYARDP"/>
<keyword evidence="1" id="KW-0813">Transport</keyword>
<feature type="signal peptide" evidence="3">
    <location>
        <begin position="1"/>
        <end position="27"/>
    </location>
</feature>
<evidence type="ECO:0000256" key="2">
    <source>
        <dbReference type="ARBA" id="ARBA00023121"/>
    </source>
</evidence>
<feature type="chain" id="PRO_5018652247" description="Bifunctional inhibitor/plant lipid transfer protein/seed storage helical domain-containing protein" evidence="3">
    <location>
        <begin position="28"/>
        <end position="100"/>
    </location>
</feature>
<dbReference type="InterPro" id="IPR016140">
    <property type="entry name" value="Bifunc_inhib/LTP/seed_store"/>
</dbReference>
<evidence type="ECO:0000259" key="4">
    <source>
        <dbReference type="SMART" id="SM00499"/>
    </source>
</evidence>
<dbReference type="EnsemblPlants" id="Solyc03g034380.1.1">
    <property type="protein sequence ID" value="Solyc03g034380.1.1.1"/>
    <property type="gene ID" value="Solyc03g034380.1"/>
</dbReference>
<dbReference type="PANTHER" id="PTHR33214">
    <property type="entry name" value="BIFUNCTIONAL INHIBITOR/LIPID-TRANSFER PROTEIN/SEED STORAGE 2S ALBUMIN SUPERFAMILY PROTEIN"/>
    <property type="match status" value="1"/>
</dbReference>
<dbReference type="CDD" id="cd01959">
    <property type="entry name" value="nsLTP2"/>
    <property type="match status" value="1"/>
</dbReference>
<keyword evidence="2" id="KW-0446">Lipid-binding</keyword>
<dbReference type="GO" id="GO:0006869">
    <property type="term" value="P:lipid transport"/>
    <property type="evidence" value="ECO:0007669"/>
    <property type="project" value="InterPro"/>
</dbReference>
<protein>
    <recommendedName>
        <fullName evidence="4">Bifunctional inhibitor/plant lipid transfer protein/seed storage helical domain-containing protein</fullName>
    </recommendedName>
</protein>
<dbReference type="SUPFAM" id="SSF47699">
    <property type="entry name" value="Bifunctional inhibitor/lipid-transfer protein/seed storage 2S albumin"/>
    <property type="match status" value="1"/>
</dbReference>
<proteinExistence type="predicted"/>
<dbReference type="GO" id="GO:0008289">
    <property type="term" value="F:lipid binding"/>
    <property type="evidence" value="ECO:0007669"/>
    <property type="project" value="UniProtKB-KW"/>
</dbReference>
<dbReference type="PaxDb" id="4081-Solyc03g034380.1.1"/>
<dbReference type="InterPro" id="IPR033872">
    <property type="entry name" value="nsLTP2"/>
</dbReference>
<sequence>MTKATSFVAIFLVGAMALFLGEFLVTAQVKCNVMELSSCVPAISSSTPPPPSPTQKCCAKLKEQEPCFCDFLKNPLAKPYVNSTRAREVLAICGVPFPQC</sequence>
<dbReference type="SMR" id="A0A3Q7FIV4"/>
<dbReference type="InParanoid" id="A0A3Q7FIV4"/>
<keyword evidence="6" id="KW-1185">Reference proteome</keyword>
<dbReference type="SMART" id="SM00499">
    <property type="entry name" value="AAI"/>
    <property type="match status" value="1"/>
</dbReference>
<evidence type="ECO:0000313" key="6">
    <source>
        <dbReference type="Proteomes" id="UP000004994"/>
    </source>
</evidence>
<dbReference type="PANTHER" id="PTHR33214:SF77">
    <property type="entry name" value="BIFUNCTIONAL INHIBITOR_PLANT LIPID TRANSFER PROTEIN_SEED STORAGE HELICAL DOMAIN-CONTAINING PROTEIN"/>
    <property type="match status" value="1"/>
</dbReference>
<name>A0A3Q7FIV4_SOLLC</name>
<accession>A0A3Q7FIV4</accession>
<dbReference type="AlphaFoldDB" id="A0A3Q7FIV4"/>
<dbReference type="InterPro" id="IPR036312">
    <property type="entry name" value="Bifun_inhib/LTP/seed_sf"/>
</dbReference>
<dbReference type="Gramene" id="Solyc03g034380.1.1">
    <property type="protein sequence ID" value="Solyc03g034380.1.1.1"/>
    <property type="gene ID" value="Solyc03g034380.1"/>
</dbReference>
<reference evidence="5" key="1">
    <citation type="journal article" date="2012" name="Nature">
        <title>The tomato genome sequence provides insights into fleshy fruit evolution.</title>
        <authorList>
            <consortium name="Tomato Genome Consortium"/>
        </authorList>
    </citation>
    <scope>NUCLEOTIDE SEQUENCE [LARGE SCALE GENOMIC DNA]</scope>
    <source>
        <strain evidence="5">cv. Heinz 1706</strain>
    </source>
</reference>